<organism evidence="2 3">
    <name type="scientific">Photinus pyralis</name>
    <name type="common">Common eastern firefly</name>
    <name type="synonym">Lampyris pyralis</name>
    <dbReference type="NCBI Taxonomy" id="7054"/>
    <lineage>
        <taxon>Eukaryota</taxon>
        <taxon>Metazoa</taxon>
        <taxon>Ecdysozoa</taxon>
        <taxon>Arthropoda</taxon>
        <taxon>Hexapoda</taxon>
        <taxon>Insecta</taxon>
        <taxon>Pterygota</taxon>
        <taxon>Neoptera</taxon>
        <taxon>Endopterygota</taxon>
        <taxon>Coleoptera</taxon>
        <taxon>Polyphaga</taxon>
        <taxon>Elateriformia</taxon>
        <taxon>Elateroidea</taxon>
        <taxon>Lampyridae</taxon>
        <taxon>Lampyrinae</taxon>
        <taxon>Photinus</taxon>
    </lineage>
</organism>
<name>A0A5N4B7C9_PHOPY</name>
<proteinExistence type="predicted"/>
<reference evidence="2 3" key="1">
    <citation type="journal article" date="2018" name="Elife">
        <title>Firefly genomes illuminate parallel origins of bioluminescence in beetles.</title>
        <authorList>
            <person name="Fallon T.R."/>
            <person name="Lower S.E."/>
            <person name="Chang C.H."/>
            <person name="Bessho-Uehara M."/>
            <person name="Martin G.J."/>
            <person name="Bewick A.J."/>
            <person name="Behringer M."/>
            <person name="Debat H.J."/>
            <person name="Wong I."/>
            <person name="Day J.C."/>
            <person name="Suvorov A."/>
            <person name="Silva C.J."/>
            <person name="Stanger-Hall K.F."/>
            <person name="Hall D.W."/>
            <person name="Schmitz R.J."/>
            <person name="Nelson D.R."/>
            <person name="Lewis S.M."/>
            <person name="Shigenobu S."/>
            <person name="Bybee S.M."/>
            <person name="Larracuente A.M."/>
            <person name="Oba Y."/>
            <person name="Weng J.K."/>
        </authorList>
    </citation>
    <scope>NUCLEOTIDE SEQUENCE [LARGE SCALE GENOMIC DNA]</scope>
    <source>
        <strain evidence="2">1611_PpyrPB1</strain>
        <tissue evidence="2">Whole body</tissue>
    </source>
</reference>
<feature type="region of interest" description="Disordered" evidence="1">
    <location>
        <begin position="1"/>
        <end position="41"/>
    </location>
</feature>
<sequence>LSNLGFHNVHGKGGTYKAKGSSDKQDEKPHAQPTADDLDLANVLRTKRRKITLLSGGNLSHNIGKCASKLINR</sequence>
<comment type="caution">
    <text evidence="2">The sequence shown here is derived from an EMBL/GenBank/DDBJ whole genome shotgun (WGS) entry which is preliminary data.</text>
</comment>
<evidence type="ECO:0000313" key="3">
    <source>
        <dbReference type="Proteomes" id="UP000327044"/>
    </source>
</evidence>
<feature type="non-terminal residue" evidence="2">
    <location>
        <position position="1"/>
    </location>
</feature>
<gene>
    <name evidence="2" type="ORF">PPYR_02479</name>
</gene>
<dbReference type="InParanoid" id="A0A5N4B7C9"/>
<dbReference type="AlphaFoldDB" id="A0A5N4B7C9"/>
<dbReference type="EMBL" id="VVIM01000001">
    <property type="protein sequence ID" value="KAB0805509.1"/>
    <property type="molecule type" value="Genomic_DNA"/>
</dbReference>
<evidence type="ECO:0000256" key="1">
    <source>
        <dbReference type="SAM" id="MobiDB-lite"/>
    </source>
</evidence>
<feature type="compositionally biased region" description="Basic and acidic residues" evidence="1">
    <location>
        <begin position="20"/>
        <end position="30"/>
    </location>
</feature>
<evidence type="ECO:0000313" key="2">
    <source>
        <dbReference type="EMBL" id="KAB0805509.1"/>
    </source>
</evidence>
<accession>A0A5N4B7C9</accession>
<protein>
    <submittedName>
        <fullName evidence="2">Uncharacterized protein</fullName>
    </submittedName>
</protein>
<dbReference type="Proteomes" id="UP000327044">
    <property type="component" value="Unassembled WGS sequence"/>
</dbReference>
<keyword evidence="3" id="KW-1185">Reference proteome</keyword>